<dbReference type="PANTHER" id="PTHR33395:SF22">
    <property type="entry name" value="REVERSE TRANSCRIPTASE DOMAIN-CONTAINING PROTEIN"/>
    <property type="match status" value="1"/>
</dbReference>
<dbReference type="OrthoDB" id="6157682at2759"/>
<dbReference type="PANTHER" id="PTHR33395">
    <property type="entry name" value="TRANSCRIPTASE, PUTATIVE-RELATED-RELATED"/>
    <property type="match status" value="1"/>
</dbReference>
<gene>
    <name evidence="1" type="ORF">MEDL_18017</name>
</gene>
<protein>
    <submittedName>
        <fullName evidence="1">Uncharacterized protein</fullName>
    </submittedName>
</protein>
<dbReference type="GO" id="GO:0031012">
    <property type="term" value="C:extracellular matrix"/>
    <property type="evidence" value="ECO:0007669"/>
    <property type="project" value="TreeGrafter"/>
</dbReference>
<evidence type="ECO:0000313" key="1">
    <source>
        <dbReference type="EMBL" id="CAG2203496.1"/>
    </source>
</evidence>
<evidence type="ECO:0000313" key="2">
    <source>
        <dbReference type="Proteomes" id="UP000683360"/>
    </source>
</evidence>
<name>A0A8S3R2T4_MYTED</name>
<reference evidence="1" key="1">
    <citation type="submission" date="2021-03" db="EMBL/GenBank/DDBJ databases">
        <authorList>
            <person name="Bekaert M."/>
        </authorList>
    </citation>
    <scope>NUCLEOTIDE SEQUENCE</scope>
</reference>
<dbReference type="GO" id="GO:0007508">
    <property type="term" value="P:larval heart development"/>
    <property type="evidence" value="ECO:0007669"/>
    <property type="project" value="TreeGrafter"/>
</dbReference>
<sequence>METPEPTTSTSVENICQTQTRDTVIGTPKNVMENQRDSTSRRTLSLVRTTPRRHAIAGTSILQPNLESGKTYLTLKSKKMVKHRNTSRLCRSHNSLVQLVNQPTRGNNTLDLFLTNKPSTIYRTEVCPGISDHDIVYAEATTTPIKENQTPRKVYQYKKADFETMKAEVNNFGNDFIINH</sequence>
<dbReference type="Proteomes" id="UP000683360">
    <property type="component" value="Unassembled WGS sequence"/>
</dbReference>
<comment type="caution">
    <text evidence="1">The sequence shown here is derived from an EMBL/GenBank/DDBJ whole genome shotgun (WGS) entry which is preliminary data.</text>
</comment>
<keyword evidence="2" id="KW-1185">Reference proteome</keyword>
<proteinExistence type="predicted"/>
<dbReference type="GO" id="GO:0061343">
    <property type="term" value="P:cell adhesion involved in heart morphogenesis"/>
    <property type="evidence" value="ECO:0007669"/>
    <property type="project" value="TreeGrafter"/>
</dbReference>
<dbReference type="AlphaFoldDB" id="A0A8S3R2T4"/>
<accession>A0A8S3R2T4</accession>
<dbReference type="EMBL" id="CAJPWZ010000921">
    <property type="protein sequence ID" value="CAG2203496.1"/>
    <property type="molecule type" value="Genomic_DNA"/>
</dbReference>
<organism evidence="1 2">
    <name type="scientific">Mytilus edulis</name>
    <name type="common">Blue mussel</name>
    <dbReference type="NCBI Taxonomy" id="6550"/>
    <lineage>
        <taxon>Eukaryota</taxon>
        <taxon>Metazoa</taxon>
        <taxon>Spiralia</taxon>
        <taxon>Lophotrochozoa</taxon>
        <taxon>Mollusca</taxon>
        <taxon>Bivalvia</taxon>
        <taxon>Autobranchia</taxon>
        <taxon>Pteriomorphia</taxon>
        <taxon>Mytilida</taxon>
        <taxon>Mytiloidea</taxon>
        <taxon>Mytilidae</taxon>
        <taxon>Mytilinae</taxon>
        <taxon>Mytilus</taxon>
    </lineage>
</organism>